<dbReference type="AlphaFoldDB" id="A0A5M3MWT0"/>
<dbReference type="OrthoDB" id="2993276at2759"/>
<feature type="transmembrane region" description="Helical" evidence="1">
    <location>
        <begin position="134"/>
        <end position="153"/>
    </location>
</feature>
<name>A0A5M3MWT0_CONPW</name>
<protein>
    <submittedName>
        <fullName evidence="2">Uncharacterized protein</fullName>
    </submittedName>
</protein>
<dbReference type="Proteomes" id="UP000053558">
    <property type="component" value="Unassembled WGS sequence"/>
</dbReference>
<gene>
    <name evidence="2" type="ORF">CONPUDRAFT_135415</name>
</gene>
<dbReference type="EMBL" id="JH711575">
    <property type="protein sequence ID" value="EIW83599.1"/>
    <property type="molecule type" value="Genomic_DNA"/>
</dbReference>
<keyword evidence="3" id="KW-1185">Reference proteome</keyword>
<keyword evidence="1" id="KW-1133">Transmembrane helix</keyword>
<evidence type="ECO:0000256" key="1">
    <source>
        <dbReference type="SAM" id="Phobius"/>
    </source>
</evidence>
<feature type="transmembrane region" description="Helical" evidence="1">
    <location>
        <begin position="91"/>
        <end position="113"/>
    </location>
</feature>
<organism evidence="2 3">
    <name type="scientific">Coniophora puteana (strain RWD-64-598)</name>
    <name type="common">Brown rot fungus</name>
    <dbReference type="NCBI Taxonomy" id="741705"/>
    <lineage>
        <taxon>Eukaryota</taxon>
        <taxon>Fungi</taxon>
        <taxon>Dikarya</taxon>
        <taxon>Basidiomycota</taxon>
        <taxon>Agaricomycotina</taxon>
        <taxon>Agaricomycetes</taxon>
        <taxon>Agaricomycetidae</taxon>
        <taxon>Boletales</taxon>
        <taxon>Coniophorineae</taxon>
        <taxon>Coniophoraceae</taxon>
        <taxon>Coniophora</taxon>
    </lineage>
</organism>
<comment type="caution">
    <text evidence="2">The sequence shown here is derived from an EMBL/GenBank/DDBJ whole genome shotgun (WGS) entry which is preliminary data.</text>
</comment>
<feature type="transmembrane region" description="Helical" evidence="1">
    <location>
        <begin position="45"/>
        <end position="71"/>
    </location>
</feature>
<keyword evidence="1" id="KW-0472">Membrane</keyword>
<accession>A0A5M3MWT0</accession>
<proteinExistence type="predicted"/>
<dbReference type="KEGG" id="cput:CONPUDRAFT_135415"/>
<dbReference type="GeneID" id="19200760"/>
<sequence>MSGLDIKTCTSLLSAVNVFQSVEVVFAEWMFSLRTYVMWSQDKTVLAIILAASLIAIVAVTVLLVLFVPSIKVVQLRVSGITGCVKGEVSSILFATYLVIIAAELVILALIVTHVLRKRSQSRSHLLVTMMRDGVFYCVCMIAFSIVNVITTLCVKGSYSDLFNIYQTVFHTILASRLQLHLTRTNTHARVPSRCHIDTRLTSIIFEEGPTDSAPETFGPSYESDMYANEMLADGTCPSLPI</sequence>
<evidence type="ECO:0000313" key="3">
    <source>
        <dbReference type="Proteomes" id="UP000053558"/>
    </source>
</evidence>
<evidence type="ECO:0000313" key="2">
    <source>
        <dbReference type="EMBL" id="EIW83599.1"/>
    </source>
</evidence>
<dbReference type="RefSeq" id="XP_007765562.1">
    <property type="nucleotide sequence ID" value="XM_007767372.1"/>
</dbReference>
<reference evidence="3" key="1">
    <citation type="journal article" date="2012" name="Science">
        <title>The Paleozoic origin of enzymatic lignin decomposition reconstructed from 31 fungal genomes.</title>
        <authorList>
            <person name="Floudas D."/>
            <person name="Binder M."/>
            <person name="Riley R."/>
            <person name="Barry K."/>
            <person name="Blanchette R.A."/>
            <person name="Henrissat B."/>
            <person name="Martinez A.T."/>
            <person name="Otillar R."/>
            <person name="Spatafora J.W."/>
            <person name="Yadav J.S."/>
            <person name="Aerts A."/>
            <person name="Benoit I."/>
            <person name="Boyd A."/>
            <person name="Carlson A."/>
            <person name="Copeland A."/>
            <person name="Coutinho P.M."/>
            <person name="de Vries R.P."/>
            <person name="Ferreira P."/>
            <person name="Findley K."/>
            <person name="Foster B."/>
            <person name="Gaskell J."/>
            <person name="Glotzer D."/>
            <person name="Gorecki P."/>
            <person name="Heitman J."/>
            <person name="Hesse C."/>
            <person name="Hori C."/>
            <person name="Igarashi K."/>
            <person name="Jurgens J.A."/>
            <person name="Kallen N."/>
            <person name="Kersten P."/>
            <person name="Kohler A."/>
            <person name="Kuees U."/>
            <person name="Kumar T.K.A."/>
            <person name="Kuo A."/>
            <person name="LaButti K."/>
            <person name="Larrondo L.F."/>
            <person name="Lindquist E."/>
            <person name="Ling A."/>
            <person name="Lombard V."/>
            <person name="Lucas S."/>
            <person name="Lundell T."/>
            <person name="Martin R."/>
            <person name="McLaughlin D.J."/>
            <person name="Morgenstern I."/>
            <person name="Morin E."/>
            <person name="Murat C."/>
            <person name="Nagy L.G."/>
            <person name="Nolan M."/>
            <person name="Ohm R.A."/>
            <person name="Patyshakuliyeva A."/>
            <person name="Rokas A."/>
            <person name="Ruiz-Duenas F.J."/>
            <person name="Sabat G."/>
            <person name="Salamov A."/>
            <person name="Samejima M."/>
            <person name="Schmutz J."/>
            <person name="Slot J.C."/>
            <person name="St John F."/>
            <person name="Stenlid J."/>
            <person name="Sun H."/>
            <person name="Sun S."/>
            <person name="Syed K."/>
            <person name="Tsang A."/>
            <person name="Wiebenga A."/>
            <person name="Young D."/>
            <person name="Pisabarro A."/>
            <person name="Eastwood D.C."/>
            <person name="Martin F."/>
            <person name="Cullen D."/>
            <person name="Grigoriev I.V."/>
            <person name="Hibbett D.S."/>
        </authorList>
    </citation>
    <scope>NUCLEOTIDE SEQUENCE [LARGE SCALE GENOMIC DNA]</scope>
    <source>
        <strain evidence="3">RWD-64-598 SS2</strain>
    </source>
</reference>
<keyword evidence="1" id="KW-0812">Transmembrane</keyword>